<dbReference type="Gene3D" id="2.160.10.10">
    <property type="entry name" value="Hexapeptide repeat proteins"/>
    <property type="match status" value="1"/>
</dbReference>
<comment type="caution">
    <text evidence="1">The sequence shown here is derived from an EMBL/GenBank/DDBJ whole genome shotgun (WGS) entry which is preliminary data.</text>
</comment>
<dbReference type="InterPro" id="IPR011004">
    <property type="entry name" value="Trimer_LpxA-like_sf"/>
</dbReference>
<dbReference type="PIRSF" id="PIRSF000441">
    <property type="entry name" value="CysE"/>
    <property type="match status" value="1"/>
</dbReference>
<protein>
    <submittedName>
        <fullName evidence="1">Uncharacterized protein</fullName>
    </submittedName>
</protein>
<reference evidence="1 2" key="1">
    <citation type="submission" date="2018-02" db="EMBL/GenBank/DDBJ databases">
        <title>Jeotgalibacillus proteolyticum sp. nov. a protease producing bacterium isolated from ocean sediments of Laizhou Bay.</title>
        <authorList>
            <person name="Li Y."/>
        </authorList>
    </citation>
    <scope>NUCLEOTIDE SEQUENCE [LARGE SCALE GENOMIC DNA]</scope>
    <source>
        <strain evidence="1 2">22-7</strain>
    </source>
</reference>
<accession>A0A2S5G945</accession>
<dbReference type="InterPro" id="IPR005881">
    <property type="entry name" value="Ser_O-AcTrfase"/>
</dbReference>
<evidence type="ECO:0000313" key="1">
    <source>
        <dbReference type="EMBL" id="PPA69499.1"/>
    </source>
</evidence>
<name>A0A2S5G945_9BACL</name>
<gene>
    <name evidence="1" type="ORF">C4B60_13175</name>
</gene>
<keyword evidence="2" id="KW-1185">Reference proteome</keyword>
<dbReference type="EMBL" id="PREZ01000005">
    <property type="protein sequence ID" value="PPA69499.1"/>
    <property type="molecule type" value="Genomic_DNA"/>
</dbReference>
<proteinExistence type="predicted"/>
<organism evidence="1 2">
    <name type="scientific">Jeotgalibacillus proteolyticus</name>
    <dbReference type="NCBI Taxonomy" id="2082395"/>
    <lineage>
        <taxon>Bacteria</taxon>
        <taxon>Bacillati</taxon>
        <taxon>Bacillota</taxon>
        <taxon>Bacilli</taxon>
        <taxon>Bacillales</taxon>
        <taxon>Caryophanaceae</taxon>
        <taxon>Jeotgalibacillus</taxon>
    </lineage>
</organism>
<dbReference type="Proteomes" id="UP000239047">
    <property type="component" value="Unassembled WGS sequence"/>
</dbReference>
<dbReference type="SUPFAM" id="SSF51161">
    <property type="entry name" value="Trimeric LpxA-like enzymes"/>
    <property type="match status" value="1"/>
</dbReference>
<dbReference type="AlphaFoldDB" id="A0A2S5G945"/>
<dbReference type="GO" id="GO:0006535">
    <property type="term" value="P:cysteine biosynthetic process from serine"/>
    <property type="evidence" value="ECO:0007669"/>
    <property type="project" value="InterPro"/>
</dbReference>
<dbReference type="OrthoDB" id="9812571at2"/>
<dbReference type="GO" id="GO:0009001">
    <property type="term" value="F:serine O-acetyltransferase activity"/>
    <property type="evidence" value="ECO:0007669"/>
    <property type="project" value="InterPro"/>
</dbReference>
<dbReference type="RefSeq" id="WP_104058492.1">
    <property type="nucleotide sequence ID" value="NZ_PREZ01000005.1"/>
</dbReference>
<evidence type="ECO:0000313" key="2">
    <source>
        <dbReference type="Proteomes" id="UP000239047"/>
    </source>
</evidence>
<dbReference type="GO" id="GO:0005737">
    <property type="term" value="C:cytoplasm"/>
    <property type="evidence" value="ECO:0007669"/>
    <property type="project" value="InterPro"/>
</dbReference>
<sequence>MRELLKVLLPFIGRCEKLRFLIYLQSSAANKRLYIFMKIINTVIYKNFNCDISPFANIGRKTSFPHPIGIVIGEGVNIGNHVTIYQNVTIGREESHVVAYPTIEDYSILYANSIVIGDTVVKKGTNVGAYSLVNKSTVEDSLYVGIPAKFIREIKKGNK</sequence>
<dbReference type="PANTHER" id="PTHR42811">
    <property type="entry name" value="SERINE ACETYLTRANSFERASE"/>
    <property type="match status" value="1"/>
</dbReference>